<dbReference type="Pfam" id="PF08646">
    <property type="entry name" value="Rep_fac-A_C"/>
    <property type="match status" value="1"/>
</dbReference>
<gene>
    <name evidence="9" type="ORF">POM88_004164</name>
</gene>
<dbReference type="SUPFAM" id="SSF50249">
    <property type="entry name" value="Nucleic acid-binding proteins"/>
    <property type="match status" value="3"/>
</dbReference>
<evidence type="ECO:0000256" key="4">
    <source>
        <dbReference type="ARBA" id="ARBA00022833"/>
    </source>
</evidence>
<name>A0AAD8JHV0_9APIA</name>
<reference evidence="9" key="1">
    <citation type="submission" date="2023-02" db="EMBL/GenBank/DDBJ databases">
        <title>Genome of toxic invasive species Heracleum sosnowskyi carries increased number of genes despite the absence of recent whole-genome duplications.</title>
        <authorList>
            <person name="Schelkunov M."/>
            <person name="Shtratnikova V."/>
            <person name="Makarenko M."/>
            <person name="Klepikova A."/>
            <person name="Omelchenko D."/>
            <person name="Novikova G."/>
            <person name="Obukhova E."/>
            <person name="Bogdanov V."/>
            <person name="Penin A."/>
            <person name="Logacheva M."/>
        </authorList>
    </citation>
    <scope>NUCLEOTIDE SEQUENCE</scope>
    <source>
        <strain evidence="9">Hsosn_3</strain>
        <tissue evidence="9">Leaf</tissue>
    </source>
</reference>
<dbReference type="CDD" id="cd04480">
    <property type="entry name" value="RPA1_DBD_A_like"/>
    <property type="match status" value="1"/>
</dbReference>
<comment type="caution">
    <text evidence="9">The sequence shown here is derived from an EMBL/GenBank/DDBJ whole genome shotgun (WGS) entry which is preliminary data.</text>
</comment>
<dbReference type="Proteomes" id="UP001237642">
    <property type="component" value="Unassembled WGS sequence"/>
</dbReference>
<dbReference type="GO" id="GO:0003677">
    <property type="term" value="F:DNA binding"/>
    <property type="evidence" value="ECO:0007669"/>
    <property type="project" value="UniProtKB-KW"/>
</dbReference>
<evidence type="ECO:0008006" key="11">
    <source>
        <dbReference type="Google" id="ProtNLM"/>
    </source>
</evidence>
<keyword evidence="10" id="KW-1185">Reference proteome</keyword>
<evidence type="ECO:0000256" key="2">
    <source>
        <dbReference type="ARBA" id="ARBA00022723"/>
    </source>
</evidence>
<dbReference type="Pfam" id="PF02721">
    <property type="entry name" value="DUF223"/>
    <property type="match status" value="1"/>
</dbReference>
<dbReference type="GO" id="GO:0008270">
    <property type="term" value="F:zinc ion binding"/>
    <property type="evidence" value="ECO:0007669"/>
    <property type="project" value="UniProtKB-KW"/>
</dbReference>
<evidence type="ECO:0000259" key="7">
    <source>
        <dbReference type="Pfam" id="PF02721"/>
    </source>
</evidence>
<dbReference type="EMBL" id="JAUIZM010000001">
    <property type="protein sequence ID" value="KAK1404559.1"/>
    <property type="molecule type" value="Genomic_DNA"/>
</dbReference>
<sequence>MLVKELSTGNTNGYVKVRVIREWEVKNAESSHVMFKNYILVDEEGTQIQATPLQSSLIKLFTTKLVLGKVHMISNYNVTHAANKYRSVPGEYLIKFHRNIGGKLIKTTGLQTTDKDKKIVDLLLENERDDTIKIKLWEDQAREFLQLEHEYRKANVFVIVTSTSPKLVQGEPVLWSTYSTKFYFNIDHPDLVELRGNCKLDENLIPEIVQTLDTQKNDATEKIEKVKIEKLFDAQLPPGESFIKFTTEATVVGVDPSKKWYYTGCSKCNKGFKDSQICSKCKEITTPIPLFRVTVEVRDSNSQTTFVLFEKHVHKLINVSAQHILTNDKNVNTYVVPAVLNNILGKTCVFKLILDKGNTEKKYENYTVTDVQEIAVQDSNVAASEIVTIHEISHQEGEPTTSQGQNKRKLEEKYLEDGLPVSKETCEIATKLEKAATNNTANTDTGDQNKRQKTQH</sequence>
<keyword evidence="5" id="KW-0238">DNA-binding</keyword>
<dbReference type="AlphaFoldDB" id="A0AAD8JHV0"/>
<accession>A0AAD8JHV0</accession>
<proteinExistence type="inferred from homology"/>
<evidence type="ECO:0000256" key="1">
    <source>
        <dbReference type="ARBA" id="ARBA00005690"/>
    </source>
</evidence>
<evidence type="ECO:0000313" key="10">
    <source>
        <dbReference type="Proteomes" id="UP001237642"/>
    </source>
</evidence>
<protein>
    <recommendedName>
        <fullName evidence="11">Replication factor A C-terminal domain-containing protein</fullName>
    </recommendedName>
</protein>
<keyword evidence="4" id="KW-0862">Zinc</keyword>
<keyword evidence="3" id="KW-0863">Zinc-finger</keyword>
<dbReference type="InterPro" id="IPR013955">
    <property type="entry name" value="Rep_factor-A_C"/>
</dbReference>
<dbReference type="InterPro" id="IPR003871">
    <property type="entry name" value="RFA1B/D_OB_1st"/>
</dbReference>
<keyword evidence="2" id="KW-0479">Metal-binding</keyword>
<evidence type="ECO:0000256" key="5">
    <source>
        <dbReference type="ARBA" id="ARBA00023125"/>
    </source>
</evidence>
<dbReference type="InterPro" id="IPR012340">
    <property type="entry name" value="NA-bd_OB-fold"/>
</dbReference>
<evidence type="ECO:0000259" key="8">
    <source>
        <dbReference type="Pfam" id="PF08646"/>
    </source>
</evidence>
<feature type="domain" description="Replication factor A C-terminal" evidence="8">
    <location>
        <begin position="245"/>
        <end position="377"/>
    </location>
</feature>
<comment type="similarity">
    <text evidence="1">Belongs to the replication factor A protein 1 family.</text>
</comment>
<dbReference type="PANTHER" id="PTHR47165">
    <property type="entry name" value="OS03G0429900 PROTEIN"/>
    <property type="match status" value="1"/>
</dbReference>
<feature type="region of interest" description="Disordered" evidence="6">
    <location>
        <begin position="391"/>
        <end position="416"/>
    </location>
</feature>
<dbReference type="CDD" id="cd04481">
    <property type="entry name" value="RPA1_DBD_B_like"/>
    <property type="match status" value="1"/>
</dbReference>
<dbReference type="InterPro" id="IPR047192">
    <property type="entry name" value="Euk_RPA1_DBD_C"/>
</dbReference>
<dbReference type="CDD" id="cd04476">
    <property type="entry name" value="RPA1_DBD_C"/>
    <property type="match status" value="1"/>
</dbReference>
<feature type="domain" description="Replication protein A 70 kDa DNA-binding subunit B/D first OB fold" evidence="7">
    <location>
        <begin position="3"/>
        <end position="99"/>
    </location>
</feature>
<evidence type="ECO:0000256" key="6">
    <source>
        <dbReference type="SAM" id="MobiDB-lite"/>
    </source>
</evidence>
<dbReference type="PANTHER" id="PTHR47165:SF4">
    <property type="entry name" value="OS03G0429900 PROTEIN"/>
    <property type="match status" value="1"/>
</dbReference>
<organism evidence="9 10">
    <name type="scientific">Heracleum sosnowskyi</name>
    <dbReference type="NCBI Taxonomy" id="360622"/>
    <lineage>
        <taxon>Eukaryota</taxon>
        <taxon>Viridiplantae</taxon>
        <taxon>Streptophyta</taxon>
        <taxon>Embryophyta</taxon>
        <taxon>Tracheophyta</taxon>
        <taxon>Spermatophyta</taxon>
        <taxon>Magnoliopsida</taxon>
        <taxon>eudicotyledons</taxon>
        <taxon>Gunneridae</taxon>
        <taxon>Pentapetalae</taxon>
        <taxon>asterids</taxon>
        <taxon>campanulids</taxon>
        <taxon>Apiales</taxon>
        <taxon>Apiaceae</taxon>
        <taxon>Apioideae</taxon>
        <taxon>apioid superclade</taxon>
        <taxon>Tordylieae</taxon>
        <taxon>Tordyliinae</taxon>
        <taxon>Heracleum</taxon>
    </lineage>
</organism>
<dbReference type="Gene3D" id="2.40.50.140">
    <property type="entry name" value="Nucleic acid-binding proteins"/>
    <property type="match status" value="3"/>
</dbReference>
<feature type="region of interest" description="Disordered" evidence="6">
    <location>
        <begin position="432"/>
        <end position="456"/>
    </location>
</feature>
<reference evidence="9" key="2">
    <citation type="submission" date="2023-05" db="EMBL/GenBank/DDBJ databases">
        <authorList>
            <person name="Schelkunov M.I."/>
        </authorList>
    </citation>
    <scope>NUCLEOTIDE SEQUENCE</scope>
    <source>
        <strain evidence="9">Hsosn_3</strain>
        <tissue evidence="9">Leaf</tissue>
    </source>
</reference>
<evidence type="ECO:0000256" key="3">
    <source>
        <dbReference type="ARBA" id="ARBA00022771"/>
    </source>
</evidence>
<evidence type="ECO:0000313" key="9">
    <source>
        <dbReference type="EMBL" id="KAK1404559.1"/>
    </source>
</evidence>